<feature type="transmembrane region" description="Helical" evidence="9">
    <location>
        <begin position="407"/>
        <end position="425"/>
    </location>
</feature>
<keyword evidence="6 9" id="KW-1133">Transmembrane helix</keyword>
<reference evidence="10 11" key="1">
    <citation type="submission" date="2023-07" db="EMBL/GenBank/DDBJ databases">
        <title>The novel representative of Negativicutes class, Anaeroselena agilis gen. nov. sp. nov.</title>
        <authorList>
            <person name="Prokofeva M.I."/>
            <person name="Elcheninov A.G."/>
            <person name="Klyukina A."/>
            <person name="Kublanov I.V."/>
            <person name="Frolov E.N."/>
            <person name="Podosokorskaya O.A."/>
        </authorList>
    </citation>
    <scope>NUCLEOTIDE SEQUENCE [LARGE SCALE GENOMIC DNA]</scope>
    <source>
        <strain evidence="10 11">4137-cl</strain>
    </source>
</reference>
<evidence type="ECO:0000256" key="8">
    <source>
        <dbReference type="ARBA" id="ARBA00031174"/>
    </source>
</evidence>
<organism evidence="10 11">
    <name type="scientific">Anaeroselena agilis</name>
    <dbReference type="NCBI Taxonomy" id="3063788"/>
    <lineage>
        <taxon>Bacteria</taxon>
        <taxon>Bacillati</taxon>
        <taxon>Bacillota</taxon>
        <taxon>Negativicutes</taxon>
        <taxon>Acetonemataceae</taxon>
        <taxon>Anaeroselena</taxon>
    </lineage>
</organism>
<feature type="transmembrane region" description="Helical" evidence="9">
    <location>
        <begin position="446"/>
        <end position="468"/>
    </location>
</feature>
<feature type="transmembrane region" description="Helical" evidence="9">
    <location>
        <begin position="117"/>
        <end position="137"/>
    </location>
</feature>
<dbReference type="PANTHER" id="PTHR10283">
    <property type="entry name" value="SOLUTE CARRIER FAMILY 13 MEMBER"/>
    <property type="match status" value="1"/>
</dbReference>
<evidence type="ECO:0000256" key="3">
    <source>
        <dbReference type="ARBA" id="ARBA00007349"/>
    </source>
</evidence>
<dbReference type="PIRSF" id="PIRSF002457">
    <property type="entry name" value="DASS"/>
    <property type="match status" value="1"/>
</dbReference>
<dbReference type="RefSeq" id="WP_413778417.1">
    <property type="nucleotide sequence ID" value="NZ_JAUOZS010000001.1"/>
</dbReference>
<proteinExistence type="inferred from homology"/>
<name>A0ABU3NSQ5_9FIRM</name>
<dbReference type="InterPro" id="IPR001898">
    <property type="entry name" value="SLC13A/DASS"/>
</dbReference>
<dbReference type="PANTHER" id="PTHR10283:SF82">
    <property type="entry name" value="SOLUTE CARRIER FAMILY 13 MEMBER 2"/>
    <property type="match status" value="1"/>
</dbReference>
<evidence type="ECO:0000256" key="9">
    <source>
        <dbReference type="SAM" id="Phobius"/>
    </source>
</evidence>
<evidence type="ECO:0000256" key="7">
    <source>
        <dbReference type="ARBA" id="ARBA00023136"/>
    </source>
</evidence>
<dbReference type="Proteomes" id="UP001254848">
    <property type="component" value="Unassembled WGS sequence"/>
</dbReference>
<feature type="transmembrane region" description="Helical" evidence="9">
    <location>
        <begin position="178"/>
        <end position="198"/>
    </location>
</feature>
<keyword evidence="5 9" id="KW-0812">Transmembrane</keyword>
<comment type="similarity">
    <text evidence="2">Belongs to the SLC13A/DASS transporter (TC 2.A.47) family. NADC subfamily.</text>
</comment>
<evidence type="ECO:0000313" key="10">
    <source>
        <dbReference type="EMBL" id="MDT8899850.1"/>
    </source>
</evidence>
<comment type="subcellular location">
    <subcellularLocation>
        <location evidence="1">Membrane</location>
        <topology evidence="1">Multi-pass membrane protein</topology>
    </subcellularLocation>
</comment>
<feature type="transmembrane region" description="Helical" evidence="9">
    <location>
        <begin position="149"/>
        <end position="172"/>
    </location>
</feature>
<feature type="transmembrane region" description="Helical" evidence="9">
    <location>
        <begin position="368"/>
        <end position="387"/>
    </location>
</feature>
<feature type="transmembrane region" description="Helical" evidence="9">
    <location>
        <begin position="336"/>
        <end position="356"/>
    </location>
</feature>
<dbReference type="Pfam" id="PF00939">
    <property type="entry name" value="Na_sulph_symp"/>
    <property type="match status" value="1"/>
</dbReference>
<keyword evidence="11" id="KW-1185">Reference proteome</keyword>
<feature type="transmembrane region" description="Helical" evidence="9">
    <location>
        <begin position="210"/>
        <end position="229"/>
    </location>
</feature>
<evidence type="ECO:0000256" key="1">
    <source>
        <dbReference type="ARBA" id="ARBA00004141"/>
    </source>
</evidence>
<comment type="similarity">
    <text evidence="3">Belongs to the SLC13A/DASS transporter (TC 2.A.47) family. DIT1 subfamily.</text>
</comment>
<evidence type="ECO:0000256" key="6">
    <source>
        <dbReference type="ARBA" id="ARBA00022989"/>
    </source>
</evidence>
<comment type="caution">
    <text evidence="10">The sequence shown here is derived from an EMBL/GenBank/DDBJ whole genome shotgun (WGS) entry which is preliminary data.</text>
</comment>
<protein>
    <recommendedName>
        <fullName evidence="4">Sodium-dependent dicarboxylate transporter SdcS</fullName>
    </recommendedName>
    <alternativeName>
        <fullName evidence="8">Na(+)/dicarboxylate symporter</fullName>
    </alternativeName>
</protein>
<keyword evidence="7 9" id="KW-0472">Membrane</keyword>
<dbReference type="EMBL" id="JAUOZS010000001">
    <property type="protein sequence ID" value="MDT8899850.1"/>
    <property type="molecule type" value="Genomic_DNA"/>
</dbReference>
<accession>A0ABU3NSQ5</accession>
<feature type="transmembrane region" description="Helical" evidence="9">
    <location>
        <begin position="42"/>
        <end position="61"/>
    </location>
</feature>
<evidence type="ECO:0000256" key="2">
    <source>
        <dbReference type="ARBA" id="ARBA00006772"/>
    </source>
</evidence>
<evidence type="ECO:0000256" key="4">
    <source>
        <dbReference type="ARBA" id="ARBA00020150"/>
    </source>
</evidence>
<feature type="transmembrane region" description="Helical" evidence="9">
    <location>
        <begin position="249"/>
        <end position="270"/>
    </location>
</feature>
<feature type="transmembrane region" description="Helical" evidence="9">
    <location>
        <begin position="488"/>
        <end position="510"/>
    </location>
</feature>
<dbReference type="InterPro" id="IPR030676">
    <property type="entry name" value="CitT-rel"/>
</dbReference>
<feature type="transmembrane region" description="Helical" evidence="9">
    <location>
        <begin position="311"/>
        <end position="330"/>
    </location>
</feature>
<evidence type="ECO:0000313" key="11">
    <source>
        <dbReference type="Proteomes" id="UP001254848"/>
    </source>
</evidence>
<sequence length="523" mass="57078">MANNPAAADASTSLAEIQKLLNMEKLTLSSASRVARSGTERWMKYLGFPLGIIVFGVLYHMPAAAGLSASAQASAACFLMALVWWITEPIPTYVTSFVLMILLVITRAWEIKPVLDVLGMDVIWLNIMSFILASILVKTRLAKRLSLNLILHFGKTAKWALFAFVIIQLALAPFIPSTTARCVLTLPLMVVVAAIYGSTAESPNNFGRNIFLLNLASISILSSTTMTGSPADMMAVGFIQKMADHRVYYNQWLMAAAPITIATILLVWTLGTKFIFPVKKEEQAPHIAGGMEVIKAEKAEMGPLNIQEKKAMAIFFLVIFLWATDSWHQAWFGVDIPAPIAAMLGVVVCLLPRWGVLRWDEAEIPWHLFLFSAGAYAGGLALDNTGAAEWAVRQVFGNMNMKGVPFGVMYAIIMAIMVYSHLLLTSKTVRATIMIPLIITIARQTGWNPVSLALPAAFAIDWVVGLPISGKPNVVLFATGQYSVLDNLKFGLAACTIGYALLLLGGMTWFHWMGITPSFSATL</sequence>
<evidence type="ECO:0000256" key="5">
    <source>
        <dbReference type="ARBA" id="ARBA00022692"/>
    </source>
</evidence>
<gene>
    <name evidence="10" type="ORF">Q4T40_01120</name>
</gene>